<dbReference type="AlphaFoldDB" id="A0A1D6P727"/>
<evidence type="ECO:0000256" key="1">
    <source>
        <dbReference type="ARBA" id="ARBA00023242"/>
    </source>
</evidence>
<dbReference type="PANTHER" id="PTHR31602:SF49">
    <property type="entry name" value="GROWTH-REGULATING FACTOR"/>
    <property type="match status" value="1"/>
</dbReference>
<dbReference type="GO" id="GO:0005634">
    <property type="term" value="C:nucleus"/>
    <property type="evidence" value="ECO:0007669"/>
    <property type="project" value="UniProtKB-SubCell"/>
</dbReference>
<gene>
    <name evidence="5" type="ORF">ZEAMMB73_Zm00001d047121</name>
</gene>
<dbReference type="SUPFAM" id="SSF52540">
    <property type="entry name" value="P-loop containing nucleoside triphosphate hydrolases"/>
    <property type="match status" value="1"/>
</dbReference>
<dbReference type="SUPFAM" id="SSF52467">
    <property type="entry name" value="DHS-like NAD/FAD-binding domain"/>
    <property type="match status" value="1"/>
</dbReference>
<evidence type="ECO:0000313" key="5">
    <source>
        <dbReference type="EMBL" id="AQL05641.1"/>
    </source>
</evidence>
<comment type="subcellular location">
    <subcellularLocation>
        <location evidence="3">Nucleus</location>
    </subcellularLocation>
</comment>
<sequence>MAAAPRSQITSAPGIRDPRHPPHRALLPKAQIPRALKSRQPLPAVIHCCKSRLLQAKPPVTRRHQRPPSIDPAPAPHPRASVRLSFFLTHLFQCVVHTKDVFEEVKPILRFALDGHNVCILAYDQTGMGKTYTMFVGWSFGRILISVISKTSGNNALLYRRENPLSLRCSFRSLKARNNCSSVVAPKDYCETYIQFLRDKWIVPDSDPPSPKDVDLLYQFIDKSKRLMVVTGAGMSTEFGIPDYRSPNGAYSTRFKPLSHQEPSTLDTGEVVPISLPHGCPVIVGEHHVVVLLQGKKGEDYMLTESQNFTRKQVEDPHFIWQVGYEPYFGKTVYPELERCRRTDDKKWRCSNEAILVSKYCERQMHRGHNRSRKHVKK</sequence>
<accession>A0A1D6P727</accession>
<dbReference type="PROSITE" id="PS51667">
    <property type="entry name" value="WRC"/>
    <property type="match status" value="1"/>
</dbReference>
<dbReference type="InterPro" id="IPR029035">
    <property type="entry name" value="DHS-like_NAD/FAD-binding_dom"/>
</dbReference>
<protein>
    <recommendedName>
        <fullName evidence="3">Growth-regulating factor</fullName>
    </recommendedName>
</protein>
<dbReference type="GO" id="GO:0032502">
    <property type="term" value="P:developmental process"/>
    <property type="evidence" value="ECO:0007669"/>
    <property type="project" value="InterPro"/>
</dbReference>
<dbReference type="PANTHER" id="PTHR31602">
    <property type="entry name" value="GROWTH-REGULATING FACTOR 5"/>
    <property type="match status" value="1"/>
</dbReference>
<dbReference type="Pfam" id="PF08879">
    <property type="entry name" value="WRC"/>
    <property type="match status" value="1"/>
</dbReference>
<dbReference type="GO" id="GO:0006351">
    <property type="term" value="P:DNA-templated transcription"/>
    <property type="evidence" value="ECO:0007669"/>
    <property type="project" value="UniProtKB-UniRule"/>
</dbReference>
<keyword evidence="3" id="KW-0010">Activator</keyword>
<comment type="function">
    <text evidence="3">Transcription activator.</text>
</comment>
<keyword evidence="1 3" id="KW-0539">Nucleus</keyword>
<evidence type="ECO:0000259" key="4">
    <source>
        <dbReference type="PROSITE" id="PS51667"/>
    </source>
</evidence>
<evidence type="ECO:0000256" key="3">
    <source>
        <dbReference type="RuleBase" id="RU367127"/>
    </source>
</evidence>
<dbReference type="InParanoid" id="A0A1D6P727"/>
<dbReference type="InterPro" id="IPR031137">
    <property type="entry name" value="GRF"/>
</dbReference>
<organism evidence="5">
    <name type="scientific">Zea mays</name>
    <name type="common">Maize</name>
    <dbReference type="NCBI Taxonomy" id="4577"/>
    <lineage>
        <taxon>Eukaryota</taxon>
        <taxon>Viridiplantae</taxon>
        <taxon>Streptophyta</taxon>
        <taxon>Embryophyta</taxon>
        <taxon>Tracheophyta</taxon>
        <taxon>Spermatophyta</taxon>
        <taxon>Magnoliopsida</taxon>
        <taxon>Liliopsida</taxon>
        <taxon>Poales</taxon>
        <taxon>Poaceae</taxon>
        <taxon>PACMAD clade</taxon>
        <taxon>Panicoideae</taxon>
        <taxon>Andropogonodae</taxon>
        <taxon>Andropogoneae</taxon>
        <taxon>Tripsacinae</taxon>
        <taxon>Zea</taxon>
    </lineage>
</organism>
<evidence type="ECO:0000256" key="2">
    <source>
        <dbReference type="PROSITE-ProRule" id="PRU01002"/>
    </source>
</evidence>
<proteinExistence type="inferred from homology"/>
<dbReference type="STRING" id="4577.A0A1D6P727"/>
<name>A0A1D6P727_MAIZE</name>
<dbReference type="InterPro" id="IPR031852">
    <property type="entry name" value="Vik1/Cik1_MT-bd"/>
</dbReference>
<reference evidence="5" key="1">
    <citation type="submission" date="2015-12" db="EMBL/GenBank/DDBJ databases">
        <title>Update maize B73 reference genome by single molecule sequencing technologies.</title>
        <authorList>
            <consortium name="Maize Genome Sequencing Project"/>
            <person name="Ware D."/>
        </authorList>
    </citation>
    <scope>NUCLEOTIDE SEQUENCE</scope>
    <source>
        <tissue evidence="5">Seedling</tissue>
    </source>
</reference>
<comment type="domain">
    <text evidence="3">The QLQ domain and WRC domain may be involved in protein-protein interaction and DNA-binding, respectively.</text>
</comment>
<keyword evidence="3" id="KW-0804">Transcription</keyword>
<dbReference type="Gene3D" id="3.40.50.1220">
    <property type="entry name" value="TPP-binding domain"/>
    <property type="match status" value="1"/>
</dbReference>
<comment type="caution">
    <text evidence="2">Lacks conserved residue(s) required for the propagation of feature annotation.</text>
</comment>
<dbReference type="InterPro" id="IPR014977">
    <property type="entry name" value="WRC_dom"/>
</dbReference>
<dbReference type="Gene3D" id="3.40.850.10">
    <property type="entry name" value="Kinesin motor domain"/>
    <property type="match status" value="1"/>
</dbReference>
<dbReference type="GO" id="GO:0005524">
    <property type="term" value="F:ATP binding"/>
    <property type="evidence" value="ECO:0007669"/>
    <property type="project" value="UniProtKB-UniRule"/>
</dbReference>
<keyword evidence="3" id="KW-0805">Transcription regulation</keyword>
<dbReference type="EMBL" id="CM000785">
    <property type="protein sequence ID" value="AQL05641.1"/>
    <property type="molecule type" value="Genomic_DNA"/>
</dbReference>
<dbReference type="InterPro" id="IPR027417">
    <property type="entry name" value="P-loop_NTPase"/>
</dbReference>
<dbReference type="InterPro" id="IPR036961">
    <property type="entry name" value="Kinesin_motor_dom_sf"/>
</dbReference>
<dbReference type="ExpressionAtlas" id="A0A1D6P727">
    <property type="expression patterns" value="baseline and differential"/>
</dbReference>
<dbReference type="GO" id="GO:0008017">
    <property type="term" value="F:microtubule binding"/>
    <property type="evidence" value="ECO:0007669"/>
    <property type="project" value="InterPro"/>
</dbReference>
<feature type="domain" description="WRC" evidence="4">
    <location>
        <begin position="334"/>
        <end position="378"/>
    </location>
</feature>
<comment type="similarity">
    <text evidence="3">Belongs to the GRF family.</text>
</comment>
<dbReference type="Pfam" id="PF16796">
    <property type="entry name" value="Microtub_bd"/>
    <property type="match status" value="1"/>
</dbReference>